<reference evidence="3" key="2">
    <citation type="journal article" date="2024" name="Plant">
        <title>Genomic evolution and insights into agronomic trait innovations of Sesamum species.</title>
        <authorList>
            <person name="Miao H."/>
            <person name="Wang L."/>
            <person name="Qu L."/>
            <person name="Liu H."/>
            <person name="Sun Y."/>
            <person name="Le M."/>
            <person name="Wang Q."/>
            <person name="Wei S."/>
            <person name="Zheng Y."/>
            <person name="Lin W."/>
            <person name="Duan Y."/>
            <person name="Cao H."/>
            <person name="Xiong S."/>
            <person name="Wang X."/>
            <person name="Wei L."/>
            <person name="Li C."/>
            <person name="Ma Q."/>
            <person name="Ju M."/>
            <person name="Zhao R."/>
            <person name="Li G."/>
            <person name="Mu C."/>
            <person name="Tian Q."/>
            <person name="Mei H."/>
            <person name="Zhang T."/>
            <person name="Gao T."/>
            <person name="Zhang H."/>
        </authorList>
    </citation>
    <scope>NUCLEOTIDE SEQUENCE</scope>
    <source>
        <strain evidence="3">G02</strain>
    </source>
</reference>
<name>A0AAW2VP67_SESRA</name>
<feature type="domain" description="Transposase MuDR plant" evidence="2">
    <location>
        <begin position="129"/>
        <end position="191"/>
    </location>
</feature>
<gene>
    <name evidence="3" type="ORF">Sradi_0752000</name>
</gene>
<protein>
    <recommendedName>
        <fullName evidence="2">Transposase MuDR plant domain-containing protein</fullName>
    </recommendedName>
</protein>
<feature type="non-terminal residue" evidence="3">
    <location>
        <position position="1"/>
    </location>
</feature>
<comment type="caution">
    <text evidence="3">The sequence shown here is derived from an EMBL/GenBank/DDBJ whole genome shotgun (WGS) entry which is preliminary data.</text>
</comment>
<organism evidence="3">
    <name type="scientific">Sesamum radiatum</name>
    <name type="common">Black benniseed</name>
    <dbReference type="NCBI Taxonomy" id="300843"/>
    <lineage>
        <taxon>Eukaryota</taxon>
        <taxon>Viridiplantae</taxon>
        <taxon>Streptophyta</taxon>
        <taxon>Embryophyta</taxon>
        <taxon>Tracheophyta</taxon>
        <taxon>Spermatophyta</taxon>
        <taxon>Magnoliopsida</taxon>
        <taxon>eudicotyledons</taxon>
        <taxon>Gunneridae</taxon>
        <taxon>Pentapetalae</taxon>
        <taxon>asterids</taxon>
        <taxon>lamiids</taxon>
        <taxon>Lamiales</taxon>
        <taxon>Pedaliaceae</taxon>
        <taxon>Sesamum</taxon>
    </lineage>
</organism>
<proteinExistence type="predicted"/>
<dbReference type="InterPro" id="IPR004332">
    <property type="entry name" value="Transposase_MuDR"/>
</dbReference>
<feature type="region of interest" description="Disordered" evidence="1">
    <location>
        <begin position="87"/>
        <end position="114"/>
    </location>
</feature>
<evidence type="ECO:0000256" key="1">
    <source>
        <dbReference type="SAM" id="MobiDB-lite"/>
    </source>
</evidence>
<dbReference type="EMBL" id="JACGWJ010000003">
    <property type="protein sequence ID" value="KAL0431260.1"/>
    <property type="molecule type" value="Genomic_DNA"/>
</dbReference>
<reference evidence="3" key="1">
    <citation type="submission" date="2020-06" db="EMBL/GenBank/DDBJ databases">
        <authorList>
            <person name="Li T."/>
            <person name="Hu X."/>
            <person name="Zhang T."/>
            <person name="Song X."/>
            <person name="Zhang H."/>
            <person name="Dai N."/>
            <person name="Sheng W."/>
            <person name="Hou X."/>
            <person name="Wei L."/>
        </authorList>
    </citation>
    <scope>NUCLEOTIDE SEQUENCE</scope>
    <source>
        <strain evidence="3">G02</strain>
        <tissue evidence="3">Leaf</tissue>
    </source>
</reference>
<evidence type="ECO:0000313" key="3">
    <source>
        <dbReference type="EMBL" id="KAL0431260.1"/>
    </source>
</evidence>
<sequence length="215" mass="24751">VIIEIKGKGVVIEESGDGERADWVDWIRDDEDMRETEACVADSEDDLFDGDETVDYDEDDECFEENVAKETEWTGILQDVCEGEMRFDSDDHTDGDSGDEFDSEKNSNEENAARAPVFCPSDTFDPRFALGMKFSHKKEFREAVHSHAIMTRRNLVITKNDKRRVYARCKSNGCSWHINALKIRDELGFQIREYNHVHSCGASFHVKNVRINWLS</sequence>
<dbReference type="AlphaFoldDB" id="A0AAW2VP67"/>
<evidence type="ECO:0000259" key="2">
    <source>
        <dbReference type="Pfam" id="PF03108"/>
    </source>
</evidence>
<dbReference type="Pfam" id="PF03108">
    <property type="entry name" value="DBD_Tnp_Mut"/>
    <property type="match status" value="1"/>
</dbReference>
<accession>A0AAW2VP67</accession>
<feature type="compositionally biased region" description="Basic and acidic residues" evidence="1">
    <location>
        <begin position="103"/>
        <end position="112"/>
    </location>
</feature>